<keyword evidence="4" id="KW-1185">Reference proteome</keyword>
<evidence type="ECO:0000256" key="2">
    <source>
        <dbReference type="SAM" id="SignalP"/>
    </source>
</evidence>
<evidence type="ECO:0000313" key="3">
    <source>
        <dbReference type="EMBL" id="VEU34111.1"/>
    </source>
</evidence>
<protein>
    <submittedName>
        <fullName evidence="3">Uncharacterized protein</fullName>
    </submittedName>
</protein>
<keyword evidence="2" id="KW-0732">Signal</keyword>
<feature type="signal peptide" evidence="2">
    <location>
        <begin position="1"/>
        <end position="24"/>
    </location>
</feature>
<organism evidence="3 4">
    <name type="scientific">Pseudo-nitzschia multistriata</name>
    <dbReference type="NCBI Taxonomy" id="183589"/>
    <lineage>
        <taxon>Eukaryota</taxon>
        <taxon>Sar</taxon>
        <taxon>Stramenopiles</taxon>
        <taxon>Ochrophyta</taxon>
        <taxon>Bacillariophyta</taxon>
        <taxon>Bacillariophyceae</taxon>
        <taxon>Bacillariophycidae</taxon>
        <taxon>Bacillariales</taxon>
        <taxon>Bacillariaceae</taxon>
        <taxon>Pseudo-nitzschia</taxon>
    </lineage>
</organism>
<gene>
    <name evidence="3" type="ORF">PSNMU_V1.4_AUG-EV-PASAV3_0008050</name>
</gene>
<reference evidence="3 4" key="1">
    <citation type="submission" date="2019-01" db="EMBL/GenBank/DDBJ databases">
        <authorList>
            <person name="Ferrante I. M."/>
        </authorList>
    </citation>
    <scope>NUCLEOTIDE SEQUENCE [LARGE SCALE GENOMIC DNA]</scope>
    <source>
        <strain evidence="3 4">B856</strain>
    </source>
</reference>
<proteinExistence type="predicted"/>
<accession>A0A448YWF0</accession>
<sequence length="346" mass="36369">MKFSAISLHTCLAATALFASNCNAYTPGVPKVTPVTQSNALDNNADIAMSQYEAALKAAFEQASSTAAPDAPEAESSTASATFAEQVEEQEQAIDQYEAALKAALESTSAAAGAPSSISFGEAEPVANQDDQNGPNWESISENISSQIEKAESKIGAPLSAAAKGEIVGTVLAGSAVLGTAAINSPLLMGAALGYASTHVLSGKRGEDLARVSKDAFLSAVTFTQTQLDQEEGDISKASARIMQHLQHEAQNKAMEVGKVAQTQAHQVTRDITNAPTHLVEEGKKIIASEDFKKMPNRTFKAVQAFLGSDEVKRAKESVVKSIKDGLESDELKAVKDRATRSLKEI</sequence>
<dbReference type="AlphaFoldDB" id="A0A448YWF0"/>
<dbReference type="OrthoDB" id="10525972at2759"/>
<feature type="compositionally biased region" description="Low complexity" evidence="1">
    <location>
        <begin position="63"/>
        <end position="85"/>
    </location>
</feature>
<evidence type="ECO:0000313" key="4">
    <source>
        <dbReference type="Proteomes" id="UP000291116"/>
    </source>
</evidence>
<dbReference type="Proteomes" id="UP000291116">
    <property type="component" value="Unassembled WGS sequence"/>
</dbReference>
<feature type="chain" id="PRO_5019146828" evidence="2">
    <location>
        <begin position="25"/>
        <end position="346"/>
    </location>
</feature>
<name>A0A448YWF0_9STRA</name>
<feature type="region of interest" description="Disordered" evidence="1">
    <location>
        <begin position="63"/>
        <end position="89"/>
    </location>
</feature>
<evidence type="ECO:0000256" key="1">
    <source>
        <dbReference type="SAM" id="MobiDB-lite"/>
    </source>
</evidence>
<dbReference type="EMBL" id="CAACVS010000019">
    <property type="protein sequence ID" value="VEU34111.1"/>
    <property type="molecule type" value="Genomic_DNA"/>
</dbReference>